<dbReference type="InParanoid" id="H0EYH7"/>
<evidence type="ECO:0000313" key="2">
    <source>
        <dbReference type="Proteomes" id="UP000005446"/>
    </source>
</evidence>
<name>H0EYH7_GLAL7</name>
<organism evidence="1 2">
    <name type="scientific">Glarea lozoyensis (strain ATCC 74030 / MF5533)</name>
    <dbReference type="NCBI Taxonomy" id="1104152"/>
    <lineage>
        <taxon>Eukaryota</taxon>
        <taxon>Fungi</taxon>
        <taxon>Dikarya</taxon>
        <taxon>Ascomycota</taxon>
        <taxon>Pezizomycotina</taxon>
        <taxon>Leotiomycetes</taxon>
        <taxon>Helotiales</taxon>
        <taxon>Helotiaceae</taxon>
        <taxon>Glarea</taxon>
    </lineage>
</organism>
<reference evidence="1 2" key="1">
    <citation type="journal article" date="2012" name="Eukaryot. Cell">
        <title>Genome sequence of the fungus Glarea lozoyensis: the first genome sequence of a species from the Helotiaceae family.</title>
        <authorList>
            <person name="Youssar L."/>
            <person name="Gruening B.A."/>
            <person name="Erxleben A."/>
            <person name="Guenther S."/>
            <person name="Huettel W."/>
        </authorList>
    </citation>
    <scope>NUCLEOTIDE SEQUENCE [LARGE SCALE GENOMIC DNA]</scope>
    <source>
        <strain evidence="2">ATCC 74030 / MF5533</strain>
    </source>
</reference>
<protein>
    <submittedName>
        <fullName evidence="1">Uncharacterized protein</fullName>
    </submittedName>
</protein>
<gene>
    <name evidence="1" type="ORF">M7I_7879</name>
</gene>
<proteinExistence type="predicted"/>
<dbReference type="Proteomes" id="UP000005446">
    <property type="component" value="Unassembled WGS sequence"/>
</dbReference>
<dbReference type="HOGENOM" id="CLU_3160094_0_0_1"/>
<dbReference type="EMBL" id="AGUE01000251">
    <property type="protein sequence ID" value="EHK96430.1"/>
    <property type="molecule type" value="Genomic_DNA"/>
</dbReference>
<accession>H0EYH7</accession>
<sequence>MLVPFSCRTTFHGPSLRGRLIERAASCKPTGPPLLSIDKRVSQLLSYK</sequence>
<comment type="caution">
    <text evidence="1">The sequence shown here is derived from an EMBL/GenBank/DDBJ whole genome shotgun (WGS) entry which is preliminary data.</text>
</comment>
<dbReference type="AlphaFoldDB" id="H0EYH7"/>
<evidence type="ECO:0000313" key="1">
    <source>
        <dbReference type="EMBL" id="EHK96430.1"/>
    </source>
</evidence>
<keyword evidence="2" id="KW-1185">Reference proteome</keyword>